<feature type="non-terminal residue" evidence="3">
    <location>
        <position position="213"/>
    </location>
</feature>
<gene>
    <name evidence="3" type="ORF">NQ315_002692</name>
</gene>
<comment type="caution">
    <text evidence="3">The sequence shown here is derived from an EMBL/GenBank/DDBJ whole genome shotgun (WGS) entry which is preliminary data.</text>
</comment>
<feature type="transmembrane region" description="Helical" evidence="2">
    <location>
        <begin position="67"/>
        <end position="89"/>
    </location>
</feature>
<dbReference type="AlphaFoldDB" id="A0AAV8VHK1"/>
<keyword evidence="2" id="KW-0472">Membrane</keyword>
<evidence type="ECO:0000313" key="4">
    <source>
        <dbReference type="Proteomes" id="UP001159042"/>
    </source>
</evidence>
<dbReference type="Proteomes" id="UP001159042">
    <property type="component" value="Unassembled WGS sequence"/>
</dbReference>
<name>A0AAV8VHK1_9CUCU</name>
<keyword evidence="2" id="KW-1133">Transmembrane helix</keyword>
<keyword evidence="4" id="KW-1185">Reference proteome</keyword>
<evidence type="ECO:0000256" key="1">
    <source>
        <dbReference type="SAM" id="MobiDB-lite"/>
    </source>
</evidence>
<evidence type="ECO:0000313" key="3">
    <source>
        <dbReference type="EMBL" id="KAJ8913786.1"/>
    </source>
</evidence>
<protein>
    <submittedName>
        <fullName evidence="3">Uncharacterized protein</fullName>
    </submittedName>
</protein>
<feature type="region of interest" description="Disordered" evidence="1">
    <location>
        <begin position="162"/>
        <end position="213"/>
    </location>
</feature>
<keyword evidence="2" id="KW-0812">Transmembrane</keyword>
<organism evidence="3 4">
    <name type="scientific">Exocentrus adspersus</name>
    <dbReference type="NCBI Taxonomy" id="1586481"/>
    <lineage>
        <taxon>Eukaryota</taxon>
        <taxon>Metazoa</taxon>
        <taxon>Ecdysozoa</taxon>
        <taxon>Arthropoda</taxon>
        <taxon>Hexapoda</taxon>
        <taxon>Insecta</taxon>
        <taxon>Pterygota</taxon>
        <taxon>Neoptera</taxon>
        <taxon>Endopterygota</taxon>
        <taxon>Coleoptera</taxon>
        <taxon>Polyphaga</taxon>
        <taxon>Cucujiformia</taxon>
        <taxon>Chrysomeloidea</taxon>
        <taxon>Cerambycidae</taxon>
        <taxon>Lamiinae</taxon>
        <taxon>Acanthocinini</taxon>
        <taxon>Exocentrus</taxon>
    </lineage>
</organism>
<evidence type="ECO:0000256" key="2">
    <source>
        <dbReference type="SAM" id="Phobius"/>
    </source>
</evidence>
<accession>A0AAV8VHK1</accession>
<feature type="compositionally biased region" description="Polar residues" evidence="1">
    <location>
        <begin position="202"/>
        <end position="213"/>
    </location>
</feature>
<sequence>MLRRDKMEQLIIEAFCRKYPGAPLPPICYVGEGVPLIGFSQEQVLLRGARYQNFQVTAAIDHSGHPIWARIIGIVMKCILVMYSVVMICPKSAQAPMRRYSYLLKDYKSTVLATRTPGPSLAYTLGVARRHKQLLAGDQTQQTCRPRVPDQQSRIKFVQVRKASSEPAAQTPAKAQVYPGHSKAKEPVADQPLPQADVPPASQRTSTELTSQE</sequence>
<dbReference type="EMBL" id="JANEYG010000087">
    <property type="protein sequence ID" value="KAJ8913786.1"/>
    <property type="molecule type" value="Genomic_DNA"/>
</dbReference>
<reference evidence="3 4" key="1">
    <citation type="journal article" date="2023" name="Insect Mol. Biol.">
        <title>Genome sequencing provides insights into the evolution of gene families encoding plant cell wall-degrading enzymes in longhorned beetles.</title>
        <authorList>
            <person name="Shin N.R."/>
            <person name="Okamura Y."/>
            <person name="Kirsch R."/>
            <person name="Pauchet Y."/>
        </authorList>
    </citation>
    <scope>NUCLEOTIDE SEQUENCE [LARGE SCALE GENOMIC DNA]</scope>
    <source>
        <strain evidence="3">EAD_L_NR</strain>
    </source>
</reference>
<proteinExistence type="predicted"/>